<proteinExistence type="predicted"/>
<name>A0A2P5WNR1_GOSBA</name>
<dbReference type="AlphaFoldDB" id="A0A2P5WNR1"/>
<accession>A0A2P5WNR1</accession>
<reference evidence="3 4" key="1">
    <citation type="submission" date="2015-01" db="EMBL/GenBank/DDBJ databases">
        <title>Genome of allotetraploid Gossypium barbadense reveals genomic plasticity and fiber elongation in cotton evolution.</title>
        <authorList>
            <person name="Chen X."/>
            <person name="Liu X."/>
            <person name="Zhao B."/>
            <person name="Zheng H."/>
            <person name="Hu Y."/>
            <person name="Lu G."/>
            <person name="Yang C."/>
            <person name="Chen J."/>
            <person name="Shan C."/>
            <person name="Zhang L."/>
            <person name="Zhou Y."/>
            <person name="Wang L."/>
            <person name="Guo W."/>
            <person name="Bai Y."/>
            <person name="Ruan J."/>
            <person name="Shangguan X."/>
            <person name="Mao Y."/>
            <person name="Jiang J."/>
            <person name="Zhu Y."/>
            <person name="Lei J."/>
            <person name="Kang H."/>
            <person name="Chen S."/>
            <person name="He X."/>
            <person name="Wang R."/>
            <person name="Wang Y."/>
            <person name="Chen J."/>
            <person name="Wang L."/>
            <person name="Yu S."/>
            <person name="Wang B."/>
            <person name="Wei J."/>
            <person name="Song S."/>
            <person name="Lu X."/>
            <person name="Gao Z."/>
            <person name="Gu W."/>
            <person name="Deng X."/>
            <person name="Ma D."/>
            <person name="Wang S."/>
            <person name="Liang W."/>
            <person name="Fang L."/>
            <person name="Cai C."/>
            <person name="Zhu X."/>
            <person name="Zhou B."/>
            <person name="Zhang Y."/>
            <person name="Chen Z."/>
            <person name="Xu S."/>
            <person name="Zhu R."/>
            <person name="Wang S."/>
            <person name="Zhang T."/>
            <person name="Zhao G."/>
        </authorList>
    </citation>
    <scope>NUCLEOTIDE SEQUENCE [LARGE SCALE GENOMIC DNA]</scope>
    <source>
        <strain evidence="4">cv. Xinhai21</strain>
        <tissue evidence="3">Leaf</tissue>
    </source>
</reference>
<dbReference type="GO" id="GO:0008289">
    <property type="term" value="F:lipid binding"/>
    <property type="evidence" value="ECO:0007669"/>
    <property type="project" value="InterPro"/>
</dbReference>
<dbReference type="InterPro" id="IPR036420">
    <property type="entry name" value="BRCT_dom_sf"/>
</dbReference>
<evidence type="ECO:0000256" key="1">
    <source>
        <dbReference type="SAM" id="SignalP"/>
    </source>
</evidence>
<dbReference type="EMBL" id="KZ667009">
    <property type="protein sequence ID" value="PPR92661.1"/>
    <property type="molecule type" value="Genomic_DNA"/>
</dbReference>
<dbReference type="Proteomes" id="UP000239757">
    <property type="component" value="Unassembled WGS sequence"/>
</dbReference>
<feature type="chain" id="PRO_5015159127" description="START domain-containing protein" evidence="1">
    <location>
        <begin position="25"/>
        <end position="226"/>
    </location>
</feature>
<feature type="signal peptide" evidence="1">
    <location>
        <begin position="1"/>
        <end position="24"/>
    </location>
</feature>
<dbReference type="Pfam" id="PF01852">
    <property type="entry name" value="START"/>
    <property type="match status" value="1"/>
</dbReference>
<evidence type="ECO:0000259" key="2">
    <source>
        <dbReference type="Pfam" id="PF01852"/>
    </source>
</evidence>
<evidence type="ECO:0000313" key="4">
    <source>
        <dbReference type="Proteomes" id="UP000239757"/>
    </source>
</evidence>
<keyword evidence="1" id="KW-0732">Signal</keyword>
<dbReference type="OrthoDB" id="5875390at2759"/>
<dbReference type="InterPro" id="IPR002913">
    <property type="entry name" value="START_lipid-bd_dom"/>
</dbReference>
<sequence>MALNQMAALKVGLCLLAFHGRISSLQPHFQHLPTLPLRLLLSASSHNPRCREKQRKEASRLQTVNRKLTAMNKLLMEENDRLFSIAEETLTEFLSKATGTAIEWVQMPGMKPGLDSIGIVAISHGRSGVAARACGLVGLDPTRVAKILKDRPSWYRDCQAVDVINVLSTGNGGTIELLYMQFWRPGVTHVIASTDENGACTRTLKVLMAILNGKWVLKLNSLDLDE</sequence>
<dbReference type="SUPFAM" id="SSF52113">
    <property type="entry name" value="BRCT domain"/>
    <property type="match status" value="1"/>
</dbReference>
<dbReference type="InterPro" id="IPR044830">
    <property type="entry name" value="HD-Zip_III"/>
</dbReference>
<gene>
    <name evidence="3" type="ORF">GOBAR_AA28011</name>
</gene>
<evidence type="ECO:0000313" key="3">
    <source>
        <dbReference type="EMBL" id="PPR92661.1"/>
    </source>
</evidence>
<dbReference type="Gene3D" id="3.40.50.10190">
    <property type="entry name" value="BRCT domain"/>
    <property type="match status" value="1"/>
</dbReference>
<organism evidence="3 4">
    <name type="scientific">Gossypium barbadense</name>
    <name type="common">Sea Island cotton</name>
    <name type="synonym">Hibiscus barbadensis</name>
    <dbReference type="NCBI Taxonomy" id="3634"/>
    <lineage>
        <taxon>Eukaryota</taxon>
        <taxon>Viridiplantae</taxon>
        <taxon>Streptophyta</taxon>
        <taxon>Embryophyta</taxon>
        <taxon>Tracheophyta</taxon>
        <taxon>Spermatophyta</taxon>
        <taxon>Magnoliopsida</taxon>
        <taxon>eudicotyledons</taxon>
        <taxon>Gunneridae</taxon>
        <taxon>Pentapetalae</taxon>
        <taxon>rosids</taxon>
        <taxon>malvids</taxon>
        <taxon>Malvales</taxon>
        <taxon>Malvaceae</taxon>
        <taxon>Malvoideae</taxon>
        <taxon>Gossypium</taxon>
    </lineage>
</organism>
<dbReference type="GO" id="GO:0003700">
    <property type="term" value="F:DNA-binding transcription factor activity"/>
    <property type="evidence" value="ECO:0007669"/>
    <property type="project" value="InterPro"/>
</dbReference>
<dbReference type="PANTHER" id="PTHR45950">
    <property type="entry name" value="HOMEOBOX-LEUCINE ZIPPER PROTEIN ATHB-14"/>
    <property type="match status" value="1"/>
</dbReference>
<feature type="domain" description="START" evidence="2">
    <location>
        <begin position="85"/>
        <end position="183"/>
    </location>
</feature>
<dbReference type="SUPFAM" id="SSF55961">
    <property type="entry name" value="Bet v1-like"/>
    <property type="match status" value="1"/>
</dbReference>
<protein>
    <recommendedName>
        <fullName evidence="2">START domain-containing protein</fullName>
    </recommendedName>
</protein>
<dbReference type="PANTHER" id="PTHR45950:SF6">
    <property type="entry name" value="HOMEOBOX-LEUCINE ZIPPER PROTEIN ATHB-8"/>
    <property type="match status" value="1"/>
</dbReference>
<dbReference type="CDD" id="cd14686">
    <property type="entry name" value="bZIP"/>
    <property type="match status" value="1"/>
</dbReference>